<evidence type="ECO:0000313" key="2">
    <source>
        <dbReference type="Proteomes" id="UP001272137"/>
    </source>
</evidence>
<dbReference type="EMBL" id="QXCT01000001">
    <property type="protein sequence ID" value="MDW9251090.1"/>
    <property type="molecule type" value="Genomic_DNA"/>
</dbReference>
<dbReference type="Proteomes" id="UP001272137">
    <property type="component" value="Unassembled WGS sequence"/>
</dbReference>
<organism evidence="1 2">
    <name type="scientific">Burkholderia thailandensis</name>
    <dbReference type="NCBI Taxonomy" id="57975"/>
    <lineage>
        <taxon>Bacteria</taxon>
        <taxon>Pseudomonadati</taxon>
        <taxon>Pseudomonadota</taxon>
        <taxon>Betaproteobacteria</taxon>
        <taxon>Burkholderiales</taxon>
        <taxon>Burkholderiaceae</taxon>
        <taxon>Burkholderia</taxon>
        <taxon>pseudomallei group</taxon>
    </lineage>
</organism>
<dbReference type="AlphaFoldDB" id="A0AAW9CKN8"/>
<evidence type="ECO:0000313" key="1">
    <source>
        <dbReference type="EMBL" id="MDW9251090.1"/>
    </source>
</evidence>
<sequence>MTDLEIEEERELARNMKNIKYSWPIAANIQLFDAYADVTVPH</sequence>
<reference evidence="1" key="1">
    <citation type="submission" date="2018-08" db="EMBL/GenBank/DDBJ databases">
        <title>Identification of Burkholderia cepacia strains that express a Burkholderia pseudomallei-like capsular polysaccharide.</title>
        <authorList>
            <person name="Burtnick M.N."/>
            <person name="Vongsouvath M."/>
            <person name="Newton P."/>
            <person name="Wuthiekanun V."/>
            <person name="Limmathurotsakul D."/>
            <person name="Brett P.J."/>
            <person name="Chantratita N."/>
            <person name="Dance D.A."/>
        </authorList>
    </citation>
    <scope>NUCLEOTIDE SEQUENCE</scope>
    <source>
        <strain evidence="1">SBXCC001</strain>
    </source>
</reference>
<accession>A0AAW9CKN8</accession>
<gene>
    <name evidence="1" type="ORF">C7S16_4470</name>
</gene>
<protein>
    <submittedName>
        <fullName evidence="1">Uncharacterized protein</fullName>
    </submittedName>
</protein>
<proteinExistence type="predicted"/>
<name>A0AAW9CKN8_BURTH</name>
<comment type="caution">
    <text evidence="1">The sequence shown here is derived from an EMBL/GenBank/DDBJ whole genome shotgun (WGS) entry which is preliminary data.</text>
</comment>